<protein>
    <submittedName>
        <fullName evidence="2">Uncharacterized protein</fullName>
    </submittedName>
</protein>
<dbReference type="InterPro" id="IPR050328">
    <property type="entry name" value="Dev_Immune_Receptor"/>
</dbReference>
<dbReference type="Proteomes" id="UP001153620">
    <property type="component" value="Chromosome 4"/>
</dbReference>
<name>A0A9N9WWA6_9DIPT</name>
<gene>
    <name evidence="2" type="ORF">CHIRRI_LOCUS14518</name>
</gene>
<dbReference type="PANTHER" id="PTHR24373:SF275">
    <property type="entry name" value="TIR DOMAIN-CONTAINING PROTEIN"/>
    <property type="match status" value="1"/>
</dbReference>
<keyword evidence="1" id="KW-0732">Signal</keyword>
<dbReference type="InterPro" id="IPR032675">
    <property type="entry name" value="LRR_dom_sf"/>
</dbReference>
<evidence type="ECO:0000313" key="3">
    <source>
        <dbReference type="Proteomes" id="UP001153620"/>
    </source>
</evidence>
<accession>A0A9N9WWA6</accession>
<dbReference type="OrthoDB" id="676979at2759"/>
<dbReference type="Pfam" id="PF13855">
    <property type="entry name" value="LRR_8"/>
    <property type="match status" value="1"/>
</dbReference>
<dbReference type="Gene3D" id="3.80.10.10">
    <property type="entry name" value="Ribonuclease Inhibitor"/>
    <property type="match status" value="1"/>
</dbReference>
<reference evidence="2" key="2">
    <citation type="submission" date="2022-10" db="EMBL/GenBank/DDBJ databases">
        <authorList>
            <consortium name="ENA_rothamsted_submissions"/>
            <consortium name="culmorum"/>
            <person name="King R."/>
        </authorList>
    </citation>
    <scope>NUCLEOTIDE SEQUENCE</scope>
</reference>
<organism evidence="2 3">
    <name type="scientific">Chironomus riparius</name>
    <dbReference type="NCBI Taxonomy" id="315576"/>
    <lineage>
        <taxon>Eukaryota</taxon>
        <taxon>Metazoa</taxon>
        <taxon>Ecdysozoa</taxon>
        <taxon>Arthropoda</taxon>
        <taxon>Hexapoda</taxon>
        <taxon>Insecta</taxon>
        <taxon>Pterygota</taxon>
        <taxon>Neoptera</taxon>
        <taxon>Endopterygota</taxon>
        <taxon>Diptera</taxon>
        <taxon>Nematocera</taxon>
        <taxon>Chironomoidea</taxon>
        <taxon>Chironomidae</taxon>
        <taxon>Chironominae</taxon>
        <taxon>Chironomus</taxon>
    </lineage>
</organism>
<dbReference type="SUPFAM" id="SSF52058">
    <property type="entry name" value="L domain-like"/>
    <property type="match status" value="1"/>
</dbReference>
<dbReference type="EMBL" id="OU895880">
    <property type="protein sequence ID" value="CAG9811711.1"/>
    <property type="molecule type" value="Genomic_DNA"/>
</dbReference>
<evidence type="ECO:0000313" key="2">
    <source>
        <dbReference type="EMBL" id="CAG9811711.1"/>
    </source>
</evidence>
<dbReference type="PANTHER" id="PTHR24373">
    <property type="entry name" value="SLIT RELATED LEUCINE-RICH REPEAT NEURONAL PROTEIN"/>
    <property type="match status" value="1"/>
</dbReference>
<proteinExistence type="predicted"/>
<sequence length="345" mass="39181">MMKNVFFIACFSSSSQVSIECDYSTYTYEVLGNTYRCNVKNSPNVINSETALITSTYGVHQSGKSNNDVIGFHVAGNNFQYFPQGLEKNFKNIKLIYMFRCKLTEIHQAELKPFPNLVYIYLFANLIEVIEPGLFDFNPNLEYISIGDNKIAHIDANVFNGLTMLWHLHLNSVPCYDKYTCTYSHTQDFIRELITNLQPQITSVASKTCINCCPIDQLTTFDMQIGNLSATLATFKPFQDVMDSQLSGITSKISEYGSKFNDVLVAHESINSRLADFEVKTNKKFEEIKQDLASTRHKMAVNFDEKIKGIEKRLIKKIEDILDEKLGRILDEKLGILIEAKSATA</sequence>
<keyword evidence="3" id="KW-1185">Reference proteome</keyword>
<evidence type="ECO:0000256" key="1">
    <source>
        <dbReference type="ARBA" id="ARBA00022729"/>
    </source>
</evidence>
<reference evidence="2" key="1">
    <citation type="submission" date="2022-01" db="EMBL/GenBank/DDBJ databases">
        <authorList>
            <person name="King R."/>
        </authorList>
    </citation>
    <scope>NUCLEOTIDE SEQUENCE</scope>
</reference>
<dbReference type="InterPro" id="IPR001611">
    <property type="entry name" value="Leu-rich_rpt"/>
</dbReference>
<dbReference type="AlphaFoldDB" id="A0A9N9WWA6"/>